<reference evidence="4" key="1">
    <citation type="journal article" date="2013" name="J. Plant Res.">
        <title>Effect of fungi and light on seed germination of three Opuntia species from semiarid lands of central Mexico.</title>
        <authorList>
            <person name="Delgado-Sanchez P."/>
            <person name="Jimenez-Bremont J.F."/>
            <person name="Guerrero-Gonzalez Mde L."/>
            <person name="Flores J."/>
        </authorList>
    </citation>
    <scope>NUCLEOTIDE SEQUENCE</scope>
    <source>
        <tissue evidence="4">Cladode</tissue>
    </source>
</reference>
<dbReference type="SMART" id="SM00184">
    <property type="entry name" value="RING"/>
    <property type="match status" value="1"/>
</dbReference>
<dbReference type="SUPFAM" id="SSF57850">
    <property type="entry name" value="RING/U-box"/>
    <property type="match status" value="1"/>
</dbReference>
<feature type="domain" description="RING-type" evidence="3">
    <location>
        <begin position="23"/>
        <end position="107"/>
    </location>
</feature>
<organism evidence="4">
    <name type="scientific">Opuntia streptacantha</name>
    <name type="common">Prickly pear cactus</name>
    <name type="synonym">Opuntia cardona</name>
    <dbReference type="NCBI Taxonomy" id="393608"/>
    <lineage>
        <taxon>Eukaryota</taxon>
        <taxon>Viridiplantae</taxon>
        <taxon>Streptophyta</taxon>
        <taxon>Embryophyta</taxon>
        <taxon>Tracheophyta</taxon>
        <taxon>Spermatophyta</taxon>
        <taxon>Magnoliopsida</taxon>
        <taxon>eudicotyledons</taxon>
        <taxon>Gunneridae</taxon>
        <taxon>Pentapetalae</taxon>
        <taxon>Caryophyllales</taxon>
        <taxon>Cactineae</taxon>
        <taxon>Cactaceae</taxon>
        <taxon>Opuntioideae</taxon>
        <taxon>Opuntia</taxon>
    </lineage>
</organism>
<dbReference type="EMBL" id="GISG01240423">
    <property type="protein sequence ID" value="MBA4668646.1"/>
    <property type="molecule type" value="Transcribed_RNA"/>
</dbReference>
<keyword evidence="1" id="KW-0862">Zinc</keyword>
<feature type="region of interest" description="Disordered" evidence="2">
    <location>
        <begin position="195"/>
        <end position="275"/>
    </location>
</feature>
<keyword evidence="1" id="KW-0479">Metal-binding</keyword>
<feature type="compositionally biased region" description="Low complexity" evidence="2">
    <location>
        <begin position="233"/>
        <end position="249"/>
    </location>
</feature>
<dbReference type="PANTHER" id="PTHR13198:SF4">
    <property type="entry name" value="E3 UBIQUITIN-PROTEIN LIGASE RNF25"/>
    <property type="match status" value="1"/>
</dbReference>
<dbReference type="Gene3D" id="3.30.40.10">
    <property type="entry name" value="Zinc/RING finger domain, C3HC4 (zinc finger)"/>
    <property type="match status" value="1"/>
</dbReference>
<evidence type="ECO:0000313" key="4">
    <source>
        <dbReference type="EMBL" id="MBA4668646.1"/>
    </source>
</evidence>
<feature type="compositionally biased region" description="Basic residues" evidence="2">
    <location>
        <begin position="250"/>
        <end position="264"/>
    </location>
</feature>
<dbReference type="GO" id="GO:0008270">
    <property type="term" value="F:zinc ion binding"/>
    <property type="evidence" value="ECO:0007669"/>
    <property type="project" value="UniProtKB-KW"/>
</dbReference>
<evidence type="ECO:0000259" key="3">
    <source>
        <dbReference type="PROSITE" id="PS50089"/>
    </source>
</evidence>
<reference evidence="4" key="2">
    <citation type="submission" date="2020-07" db="EMBL/GenBank/DDBJ databases">
        <authorList>
            <person name="Vera ALvarez R."/>
            <person name="Arias-Moreno D.M."/>
            <person name="Jimenez-Jacinto V."/>
            <person name="Jimenez-Bremont J.F."/>
            <person name="Swaminathan K."/>
            <person name="Moose S.P."/>
            <person name="Guerrero-Gonzalez M.L."/>
            <person name="Marino-Ramirez L."/>
            <person name="Landsman D."/>
            <person name="Rodriguez-Kessler M."/>
            <person name="Delgado-Sanchez P."/>
        </authorList>
    </citation>
    <scope>NUCLEOTIDE SEQUENCE</scope>
    <source>
        <tissue evidence="4">Cladode</tissue>
    </source>
</reference>
<accession>A0A7C9EL45</accession>
<dbReference type="PANTHER" id="PTHR13198">
    <property type="entry name" value="RING FINGER PROTEIN 25"/>
    <property type="match status" value="1"/>
</dbReference>
<protein>
    <recommendedName>
        <fullName evidence="3">RING-type domain-containing protein</fullName>
    </recommendedName>
</protein>
<dbReference type="EMBL" id="GISG01240422">
    <property type="protein sequence ID" value="MBA4668645.1"/>
    <property type="molecule type" value="Transcribed_RNA"/>
</dbReference>
<dbReference type="InterPro" id="IPR039133">
    <property type="entry name" value="RNF25"/>
</dbReference>
<dbReference type="InterPro" id="IPR013083">
    <property type="entry name" value="Znf_RING/FYVE/PHD"/>
</dbReference>
<dbReference type="GO" id="GO:0005634">
    <property type="term" value="C:nucleus"/>
    <property type="evidence" value="ECO:0007669"/>
    <property type="project" value="TreeGrafter"/>
</dbReference>
<evidence type="ECO:0000256" key="2">
    <source>
        <dbReference type="SAM" id="MobiDB-lite"/>
    </source>
</evidence>
<dbReference type="InterPro" id="IPR001841">
    <property type="entry name" value="Znf_RING"/>
</dbReference>
<name>A0A7C9EL45_OPUST</name>
<dbReference type="GO" id="GO:0016567">
    <property type="term" value="P:protein ubiquitination"/>
    <property type="evidence" value="ECO:0007669"/>
    <property type="project" value="TreeGrafter"/>
</dbReference>
<evidence type="ECO:0000256" key="1">
    <source>
        <dbReference type="PROSITE-ProRule" id="PRU00175"/>
    </source>
</evidence>
<dbReference type="FunFam" id="3.30.40.10:FF:000914">
    <property type="entry name" value="RWD domain-containing protein"/>
    <property type="match status" value="1"/>
</dbReference>
<sequence length="275" mass="30678">MLVALCEEAVETLSSMNHPEGDCPLCLYPLVPEGDPTISLPFMKLMSCFHCFHCECIMRWLTWIQKQNETNCGTSSSMSSAIAEENEQVSDVREMMGGSTGNCPVCRKVFLAKDIEHVLNIVDSRGINPDVDERELSEKILQCDLEKSRRQKFEAILELQQQRGGLIEPPKDNVLFSRLSLQELVQEADLAANGEAVEQQNGDQTTRNEELEPSGTSNQTHEATSQRQTSHNGSMRPASSGSSARSYAGQRRHSGVRGRGRGNSRPHAMQWTRKQ</sequence>
<dbReference type="AlphaFoldDB" id="A0A7C9EL45"/>
<proteinExistence type="predicted"/>
<dbReference type="GO" id="GO:0061630">
    <property type="term" value="F:ubiquitin protein ligase activity"/>
    <property type="evidence" value="ECO:0007669"/>
    <property type="project" value="InterPro"/>
</dbReference>
<feature type="compositionally biased region" description="Polar residues" evidence="2">
    <location>
        <begin position="214"/>
        <end position="232"/>
    </location>
</feature>
<dbReference type="PROSITE" id="PS50089">
    <property type="entry name" value="ZF_RING_2"/>
    <property type="match status" value="1"/>
</dbReference>
<keyword evidence="1" id="KW-0863">Zinc-finger</keyword>
<dbReference type="EMBL" id="GISG01240421">
    <property type="protein sequence ID" value="MBA4668644.1"/>
    <property type="molecule type" value="Transcribed_RNA"/>
</dbReference>